<organism evidence="2 3">
    <name type="scientific">Xylaria hypoxylon</name>
    <dbReference type="NCBI Taxonomy" id="37992"/>
    <lineage>
        <taxon>Eukaryota</taxon>
        <taxon>Fungi</taxon>
        <taxon>Dikarya</taxon>
        <taxon>Ascomycota</taxon>
        <taxon>Pezizomycotina</taxon>
        <taxon>Sordariomycetes</taxon>
        <taxon>Xylariomycetidae</taxon>
        <taxon>Xylariales</taxon>
        <taxon>Xylariaceae</taxon>
        <taxon>Xylaria</taxon>
    </lineage>
</organism>
<evidence type="ECO:0000313" key="2">
    <source>
        <dbReference type="EMBL" id="TGJ88122.1"/>
    </source>
</evidence>
<sequence>MLSQLLATAFVTTGAAATAITQDVTSSAAINYQYDYSSLSCPSSGLSTLMTPTYGEAGAVFTVCSSITINAPMAIVRNMVIDFKSYHLWNSFVVSVSVPSNVTETPQDNYVGMPMVFTTSGLVKGSNTTSAEVLTNVNGAGVGVTGKPYLLVSWRYNDELGGFGARAEHPVVIVDLGFGSSWVLSYETYYVGLITPTIALLKNKLQTQFDAQCADLKTYIEGRWW</sequence>
<accession>A0A4Z0ZGT9</accession>
<keyword evidence="3" id="KW-1185">Reference proteome</keyword>
<name>A0A4Z0ZGT9_9PEZI</name>
<comment type="caution">
    <text evidence="2">The sequence shown here is derived from an EMBL/GenBank/DDBJ whole genome shotgun (WGS) entry which is preliminary data.</text>
</comment>
<dbReference type="Proteomes" id="UP000297716">
    <property type="component" value="Unassembled WGS sequence"/>
</dbReference>
<proteinExistence type="predicted"/>
<dbReference type="Gene3D" id="3.30.530.20">
    <property type="match status" value="1"/>
</dbReference>
<feature type="chain" id="PRO_5021387259" evidence="1">
    <location>
        <begin position="18"/>
        <end position="225"/>
    </location>
</feature>
<dbReference type="EMBL" id="SKBN01000006">
    <property type="protein sequence ID" value="TGJ88122.1"/>
    <property type="molecule type" value="Genomic_DNA"/>
</dbReference>
<gene>
    <name evidence="2" type="ORF">E0Z10_g619</name>
</gene>
<evidence type="ECO:0000256" key="1">
    <source>
        <dbReference type="SAM" id="SignalP"/>
    </source>
</evidence>
<dbReference type="InterPro" id="IPR023393">
    <property type="entry name" value="START-like_dom_sf"/>
</dbReference>
<reference evidence="2 3" key="1">
    <citation type="submission" date="2019-03" db="EMBL/GenBank/DDBJ databases">
        <title>Draft genome sequence of Xylaria hypoxylon DSM 108379, a ubiquitous saprotrophic-parasitic fungi on hardwood.</title>
        <authorList>
            <person name="Buettner E."/>
            <person name="Leonhardt S."/>
            <person name="Gebauer A.M."/>
            <person name="Liers C."/>
            <person name="Hofrichter M."/>
            <person name="Kellner H."/>
        </authorList>
    </citation>
    <scope>NUCLEOTIDE SEQUENCE [LARGE SCALE GENOMIC DNA]</scope>
    <source>
        <strain evidence="2 3">DSM 108379</strain>
    </source>
</reference>
<keyword evidence="1" id="KW-0732">Signal</keyword>
<dbReference type="OrthoDB" id="509124at2759"/>
<dbReference type="SUPFAM" id="SSF55961">
    <property type="entry name" value="Bet v1-like"/>
    <property type="match status" value="1"/>
</dbReference>
<protein>
    <submittedName>
        <fullName evidence="2">Uncharacterized protein</fullName>
    </submittedName>
</protein>
<evidence type="ECO:0000313" key="3">
    <source>
        <dbReference type="Proteomes" id="UP000297716"/>
    </source>
</evidence>
<feature type="signal peptide" evidence="1">
    <location>
        <begin position="1"/>
        <end position="17"/>
    </location>
</feature>
<dbReference type="AlphaFoldDB" id="A0A4Z0ZGT9"/>